<name>A0AAV8AEU4_9EUKA</name>
<dbReference type="AlphaFoldDB" id="A0AAV8AEU4"/>
<feature type="compositionally biased region" description="Basic and acidic residues" evidence="1">
    <location>
        <begin position="257"/>
        <end position="275"/>
    </location>
</feature>
<protein>
    <submittedName>
        <fullName evidence="2">Uncharacterized protein</fullName>
    </submittedName>
</protein>
<proteinExistence type="predicted"/>
<organism evidence="2 3">
    <name type="scientific">Anaeramoeba flamelloides</name>
    <dbReference type="NCBI Taxonomy" id="1746091"/>
    <lineage>
        <taxon>Eukaryota</taxon>
        <taxon>Metamonada</taxon>
        <taxon>Anaeramoebidae</taxon>
        <taxon>Anaeramoeba</taxon>
    </lineage>
</organism>
<feature type="region of interest" description="Disordered" evidence="1">
    <location>
        <begin position="257"/>
        <end position="289"/>
    </location>
</feature>
<accession>A0AAV8AEU4</accession>
<dbReference type="Proteomes" id="UP001146793">
    <property type="component" value="Unassembled WGS sequence"/>
</dbReference>
<reference evidence="2" key="1">
    <citation type="submission" date="2022-08" db="EMBL/GenBank/DDBJ databases">
        <title>Novel sulphate-reducing endosymbionts in the free-living metamonad Anaeramoeba.</title>
        <authorList>
            <person name="Jerlstrom-Hultqvist J."/>
            <person name="Cepicka I."/>
            <person name="Gallot-Lavallee L."/>
            <person name="Salas-Leiva D."/>
            <person name="Curtis B.A."/>
            <person name="Zahonova K."/>
            <person name="Pipaliya S."/>
            <person name="Dacks J."/>
            <person name="Roger A.J."/>
        </authorList>
    </citation>
    <scope>NUCLEOTIDE SEQUENCE</scope>
    <source>
        <strain evidence="2">Busselton2</strain>
    </source>
</reference>
<gene>
    <name evidence="2" type="ORF">M0812_04917</name>
</gene>
<comment type="caution">
    <text evidence="2">The sequence shown here is derived from an EMBL/GenBank/DDBJ whole genome shotgun (WGS) entry which is preliminary data.</text>
</comment>
<evidence type="ECO:0000313" key="2">
    <source>
        <dbReference type="EMBL" id="KAJ3451247.1"/>
    </source>
</evidence>
<sequence length="415" mass="48361">MYFSGSDQFTIQNQNLYQSNPNSAMTNYKDFVKQKYLNSLQKQNLNNQYFLQKMHNCPPHFTPTGNFQTNAYLLPYNSKNINQYSSYNCGMNQFNGYGINSPQSAYVNNESPQNQRNKVCFNNKNKNINAECQEIHRMLSVLNSSKFQNTADNFYVNQNFTQEITQGSTNDNFRNQTRIQVKKIEKGNTESSKKNENTLIKSVDFLTREMKEIQEINKITNQKPKRIKAKKIKKIVKLPNLKKQANLKDQEIKKKMEDKYSEKEQAQGELQERGKGQGQGQEQEQVQDTSALDGISIEKEIEKAICNFLETPLNPDLPLNRENPSMGIVIYLYLQEKVRNNKKLRSGLSAKYQLLEGLTQEIRKGITNPKLSNWIVSRKYVNQKKFSRSIRKRNHNKNVTNNENNDLYIPKKRCL</sequence>
<evidence type="ECO:0000313" key="3">
    <source>
        <dbReference type="Proteomes" id="UP001146793"/>
    </source>
</evidence>
<dbReference type="EMBL" id="JANTQA010000010">
    <property type="protein sequence ID" value="KAJ3451247.1"/>
    <property type="molecule type" value="Genomic_DNA"/>
</dbReference>
<evidence type="ECO:0000256" key="1">
    <source>
        <dbReference type="SAM" id="MobiDB-lite"/>
    </source>
</evidence>